<organism evidence="2 3">
    <name type="scientific">Limoniibacter endophyticus</name>
    <dbReference type="NCBI Taxonomy" id="1565040"/>
    <lineage>
        <taxon>Bacteria</taxon>
        <taxon>Pseudomonadati</taxon>
        <taxon>Pseudomonadota</taxon>
        <taxon>Alphaproteobacteria</taxon>
        <taxon>Hyphomicrobiales</taxon>
        <taxon>Bartonellaceae</taxon>
        <taxon>Limoniibacter</taxon>
    </lineage>
</organism>
<reference evidence="2" key="2">
    <citation type="submission" date="2020-09" db="EMBL/GenBank/DDBJ databases">
        <authorList>
            <person name="Sun Q."/>
            <person name="Kim S."/>
        </authorList>
    </citation>
    <scope>NUCLEOTIDE SEQUENCE</scope>
    <source>
        <strain evidence="2">KCTC 42097</strain>
    </source>
</reference>
<comment type="caution">
    <text evidence="2">The sequence shown here is derived from an EMBL/GenBank/DDBJ whole genome shotgun (WGS) entry which is preliminary data.</text>
</comment>
<dbReference type="Gene3D" id="2.60.120.10">
    <property type="entry name" value="Jelly Rolls"/>
    <property type="match status" value="1"/>
</dbReference>
<dbReference type="InterPro" id="IPR013096">
    <property type="entry name" value="Cupin_2"/>
</dbReference>
<dbReference type="Pfam" id="PF07883">
    <property type="entry name" value="Cupin_2"/>
    <property type="match status" value="1"/>
</dbReference>
<accession>A0A8J3DJD5</accession>
<evidence type="ECO:0000259" key="1">
    <source>
        <dbReference type="Pfam" id="PF07883"/>
    </source>
</evidence>
<dbReference type="InterPro" id="IPR011051">
    <property type="entry name" value="RmlC_Cupin_sf"/>
</dbReference>
<proteinExistence type="predicted"/>
<sequence length="144" mass="15865">MLVSVEAGDVNISLGKLDAIAIALGVSFARIVSDSSPPSPHGEIVWRGHSPNSQAVLVGTATVRREAEFWLWSLEPGEFYQGEPDPEGYQEALIVQEGQLVLTIDRETERILPAGTFTLFDSSKTYRYTNVGTEIVRFLRTVLN</sequence>
<name>A0A8J3DJD5_9HYPH</name>
<dbReference type="EMBL" id="BMZO01000010">
    <property type="protein sequence ID" value="GHC77747.1"/>
    <property type="molecule type" value="Genomic_DNA"/>
</dbReference>
<dbReference type="CDD" id="cd02209">
    <property type="entry name" value="cupin_XRE_C"/>
    <property type="match status" value="1"/>
</dbReference>
<protein>
    <recommendedName>
        <fullName evidence="1">Cupin type-2 domain-containing protein</fullName>
    </recommendedName>
</protein>
<dbReference type="Proteomes" id="UP000641137">
    <property type="component" value="Unassembled WGS sequence"/>
</dbReference>
<dbReference type="SUPFAM" id="SSF51182">
    <property type="entry name" value="RmlC-like cupins"/>
    <property type="match status" value="1"/>
</dbReference>
<evidence type="ECO:0000313" key="2">
    <source>
        <dbReference type="EMBL" id="GHC77747.1"/>
    </source>
</evidence>
<feature type="domain" description="Cupin type-2" evidence="1">
    <location>
        <begin position="70"/>
        <end position="139"/>
    </location>
</feature>
<dbReference type="InterPro" id="IPR014710">
    <property type="entry name" value="RmlC-like_jellyroll"/>
</dbReference>
<evidence type="ECO:0000313" key="3">
    <source>
        <dbReference type="Proteomes" id="UP000641137"/>
    </source>
</evidence>
<dbReference type="AlphaFoldDB" id="A0A8J3DJD5"/>
<reference evidence="2" key="1">
    <citation type="journal article" date="2014" name="Int. J. Syst. Evol. Microbiol.">
        <title>Complete genome sequence of Corynebacterium casei LMG S-19264T (=DSM 44701T), isolated from a smear-ripened cheese.</title>
        <authorList>
            <consortium name="US DOE Joint Genome Institute (JGI-PGF)"/>
            <person name="Walter F."/>
            <person name="Albersmeier A."/>
            <person name="Kalinowski J."/>
            <person name="Ruckert C."/>
        </authorList>
    </citation>
    <scope>NUCLEOTIDE SEQUENCE</scope>
    <source>
        <strain evidence="2">KCTC 42097</strain>
    </source>
</reference>
<gene>
    <name evidence="2" type="ORF">GCM10010136_29180</name>
</gene>
<keyword evidence="3" id="KW-1185">Reference proteome</keyword>